<proteinExistence type="predicted"/>
<feature type="transmembrane region" description="Helical" evidence="1">
    <location>
        <begin position="144"/>
        <end position="172"/>
    </location>
</feature>
<evidence type="ECO:0000256" key="1">
    <source>
        <dbReference type="SAM" id="Phobius"/>
    </source>
</evidence>
<dbReference type="AlphaFoldDB" id="A0A563EH98"/>
<reference evidence="2 3" key="1">
    <citation type="submission" date="2019-07" db="EMBL/GenBank/DDBJ databases">
        <title>Lentzea xizangensis sp. nov., isolated from Qinghai-Tibetan Plateau Soils.</title>
        <authorList>
            <person name="Huang J."/>
        </authorList>
    </citation>
    <scope>NUCLEOTIDE SEQUENCE [LARGE SCALE GENOMIC DNA]</scope>
    <source>
        <strain evidence="2 3">FXJ1.1311</strain>
    </source>
</reference>
<accession>A0A563EH98</accession>
<dbReference type="EMBL" id="VOBR01000037">
    <property type="protein sequence ID" value="TWP45981.1"/>
    <property type="molecule type" value="Genomic_DNA"/>
</dbReference>
<dbReference type="Proteomes" id="UP000316639">
    <property type="component" value="Unassembled WGS sequence"/>
</dbReference>
<feature type="transmembrane region" description="Helical" evidence="1">
    <location>
        <begin position="28"/>
        <end position="49"/>
    </location>
</feature>
<feature type="transmembrane region" description="Helical" evidence="1">
    <location>
        <begin position="61"/>
        <end position="81"/>
    </location>
</feature>
<keyword evidence="1" id="KW-1133">Transmembrane helix</keyword>
<dbReference type="RefSeq" id="WP_146359191.1">
    <property type="nucleotide sequence ID" value="NZ_VOBR01000037.1"/>
</dbReference>
<dbReference type="InterPro" id="IPR010390">
    <property type="entry name" value="ABC-2_transporter-like"/>
</dbReference>
<dbReference type="OrthoDB" id="9788195at2"/>
<dbReference type="PANTHER" id="PTHR36833">
    <property type="entry name" value="SLR0610 PROTEIN-RELATED"/>
    <property type="match status" value="1"/>
</dbReference>
<dbReference type="Pfam" id="PF06182">
    <property type="entry name" value="ABC2_membrane_6"/>
    <property type="match status" value="1"/>
</dbReference>
<organism evidence="2 3">
    <name type="scientific">Lentzea tibetensis</name>
    <dbReference type="NCBI Taxonomy" id="2591470"/>
    <lineage>
        <taxon>Bacteria</taxon>
        <taxon>Bacillati</taxon>
        <taxon>Actinomycetota</taxon>
        <taxon>Actinomycetes</taxon>
        <taxon>Pseudonocardiales</taxon>
        <taxon>Pseudonocardiaceae</taxon>
        <taxon>Lentzea</taxon>
    </lineage>
</organism>
<protein>
    <submittedName>
        <fullName evidence="2">ABC transporter permease</fullName>
    </submittedName>
</protein>
<feature type="transmembrane region" description="Helical" evidence="1">
    <location>
        <begin position="193"/>
        <end position="216"/>
    </location>
</feature>
<feature type="transmembrane region" description="Helical" evidence="1">
    <location>
        <begin position="120"/>
        <end position="138"/>
    </location>
</feature>
<evidence type="ECO:0000313" key="2">
    <source>
        <dbReference type="EMBL" id="TWP45981.1"/>
    </source>
</evidence>
<keyword evidence="1" id="KW-0812">Transmembrane</keyword>
<keyword evidence="3" id="KW-1185">Reference proteome</keyword>
<feature type="transmembrane region" description="Helical" evidence="1">
    <location>
        <begin position="236"/>
        <end position="257"/>
    </location>
</feature>
<comment type="caution">
    <text evidence="2">The sequence shown here is derived from an EMBL/GenBank/DDBJ whole genome shotgun (WGS) entry which is preliminary data.</text>
</comment>
<gene>
    <name evidence="2" type="ORF">FKR81_37820</name>
</gene>
<sequence length="265" mass="28420">MAERIYPALVAARLRGQASYRLSFALDLVAQVIAQSLELVVILVLFSRVDALGGFSVREVLVMYAIAGVAFGFADLTAGQLDDLPNYVRSGTFDAILLRPLGSLPQLMVSDIRLRRLGRVLAALVVYGYALATAGVHWTPWTVLLAVTAPLVGAVIFGAIWVVAATVSFWLVDSRELANSVTYGGSAFTSYPITVFSGWLRRLFAFVVPGAFVAYYPSLALLGRPDPLGAPGWVSWISPLVAVASAAVAGVLWRFAVRHYRGTGS</sequence>
<evidence type="ECO:0000313" key="3">
    <source>
        <dbReference type="Proteomes" id="UP000316639"/>
    </source>
</evidence>
<dbReference type="PANTHER" id="PTHR36833:SF1">
    <property type="entry name" value="INTEGRAL MEMBRANE TRANSPORT PROTEIN"/>
    <property type="match status" value="1"/>
</dbReference>
<keyword evidence="1" id="KW-0472">Membrane</keyword>
<name>A0A563EH98_9PSEU</name>